<dbReference type="GO" id="GO:0005739">
    <property type="term" value="C:mitochondrion"/>
    <property type="evidence" value="ECO:0007669"/>
    <property type="project" value="TreeGrafter"/>
</dbReference>
<dbReference type="InterPro" id="IPR011009">
    <property type="entry name" value="Kinase-like_dom_sf"/>
</dbReference>
<gene>
    <name evidence="1" type="ORF">BO71DRAFT_454520</name>
</gene>
<dbReference type="EMBL" id="KZ826185">
    <property type="protein sequence ID" value="PYH87708.1"/>
    <property type="molecule type" value="Genomic_DNA"/>
</dbReference>
<dbReference type="VEuPathDB" id="FungiDB:BO71DRAFT_454520"/>
<organism evidence="1 2">
    <name type="scientific">Aspergillus ellipticus CBS 707.79</name>
    <dbReference type="NCBI Taxonomy" id="1448320"/>
    <lineage>
        <taxon>Eukaryota</taxon>
        <taxon>Fungi</taxon>
        <taxon>Dikarya</taxon>
        <taxon>Ascomycota</taxon>
        <taxon>Pezizomycotina</taxon>
        <taxon>Eurotiomycetes</taxon>
        <taxon>Eurotiomycetidae</taxon>
        <taxon>Eurotiales</taxon>
        <taxon>Aspergillaceae</taxon>
        <taxon>Aspergillus</taxon>
        <taxon>Aspergillus subgen. Circumdati</taxon>
    </lineage>
</organism>
<reference evidence="1 2" key="1">
    <citation type="submission" date="2018-02" db="EMBL/GenBank/DDBJ databases">
        <title>The genomes of Aspergillus section Nigri reveals drivers in fungal speciation.</title>
        <authorList>
            <consortium name="DOE Joint Genome Institute"/>
            <person name="Vesth T.C."/>
            <person name="Nybo J."/>
            <person name="Theobald S."/>
            <person name="Brandl J."/>
            <person name="Frisvad J.C."/>
            <person name="Nielsen K.F."/>
            <person name="Lyhne E.K."/>
            <person name="Kogle M.E."/>
            <person name="Kuo A."/>
            <person name="Riley R."/>
            <person name="Clum A."/>
            <person name="Nolan M."/>
            <person name="Lipzen A."/>
            <person name="Salamov A."/>
            <person name="Henrissat B."/>
            <person name="Wiebenga A."/>
            <person name="De vries R.P."/>
            <person name="Grigoriev I.V."/>
            <person name="Mortensen U.H."/>
            <person name="Andersen M.R."/>
            <person name="Baker S.E."/>
        </authorList>
    </citation>
    <scope>NUCLEOTIDE SEQUENCE [LARGE SCALE GENOMIC DNA]</scope>
    <source>
        <strain evidence="1 2">CBS 707.79</strain>
    </source>
</reference>
<dbReference type="AlphaFoldDB" id="A0A319DHY4"/>
<dbReference type="Proteomes" id="UP000247810">
    <property type="component" value="Unassembled WGS sequence"/>
</dbReference>
<evidence type="ECO:0000313" key="1">
    <source>
        <dbReference type="EMBL" id="PYH87708.1"/>
    </source>
</evidence>
<keyword evidence="2" id="KW-1185">Reference proteome</keyword>
<evidence type="ECO:0000313" key="2">
    <source>
        <dbReference type="Proteomes" id="UP000247810"/>
    </source>
</evidence>
<dbReference type="InterPro" id="IPR051035">
    <property type="entry name" value="Mito_inheritance_9"/>
</dbReference>
<proteinExistence type="predicted"/>
<dbReference type="PANTHER" id="PTHR36091:SF2">
    <property type="entry name" value="AMINOGLYCOSIDE PHOSPHOTRANSFERASE DOMAIN-CONTAINING PROTEIN"/>
    <property type="match status" value="1"/>
</dbReference>
<dbReference type="PANTHER" id="PTHR36091">
    <property type="entry name" value="ALTERED INHERITANCE OF MITOCHONDRIA PROTEIN 9, MITOCHONDRIAL"/>
    <property type="match status" value="1"/>
</dbReference>
<dbReference type="OrthoDB" id="10003767at2759"/>
<protein>
    <recommendedName>
        <fullName evidence="3">Aminoglycoside phosphotransferase domain-containing protein</fullName>
    </recommendedName>
</protein>
<sequence length="348" mass="39673">MNFSNTLRDGSDRLKERFVKFNPVELQRVAGRAIGEEYRPSIMKLAEGGFNKIFLLRSKNNREIIARIPTLIAGPPRYSTASEVATMDFLRRVLKVPVPKILAYSTFINQSGPMAARQFWHGERGQTKIDRGPWLSPEDCMASAARREKACTSQHAKPRPRRTFLLPTTHGIDPSEHVELLSKFLDIAPLLIPPGTHNRSPILRHPDLSLSNILLEPNSTKILKEQQQAKTNMRRYLYQQTGYPWDADLINLRAALVGITAPQVWGRISSTPCPVLFTDQERQAAMEESTEWNESEQMLSSIRAHLGIDLEGGTEPENFDEEDERDICWRNWPYQDDTDVSLPPREDT</sequence>
<name>A0A319DHY4_9EURO</name>
<accession>A0A319DHY4</accession>
<dbReference type="SUPFAM" id="SSF56112">
    <property type="entry name" value="Protein kinase-like (PK-like)"/>
    <property type="match status" value="1"/>
</dbReference>
<evidence type="ECO:0008006" key="3">
    <source>
        <dbReference type="Google" id="ProtNLM"/>
    </source>
</evidence>